<protein>
    <submittedName>
        <fullName evidence="1">Uncharacterized protein</fullName>
    </submittedName>
</protein>
<proteinExistence type="predicted"/>
<dbReference type="AlphaFoldDB" id="A0AAJ6GGL6"/>
<gene>
    <name evidence="1" type="ORF">NEH99_09630</name>
</gene>
<dbReference type="Proteomes" id="UP001242021">
    <property type="component" value="Chromosome"/>
</dbReference>
<accession>A0AAJ6GGL6</accession>
<evidence type="ECO:0000313" key="2">
    <source>
        <dbReference type="Proteomes" id="UP001242021"/>
    </source>
</evidence>
<organism evidence="1 2">
    <name type="scientific">Brachyspira pilosicoli</name>
    <name type="common">Serpulina pilosicoli</name>
    <dbReference type="NCBI Taxonomy" id="52584"/>
    <lineage>
        <taxon>Bacteria</taxon>
        <taxon>Pseudomonadati</taxon>
        <taxon>Spirochaetota</taxon>
        <taxon>Spirochaetia</taxon>
        <taxon>Brachyspirales</taxon>
        <taxon>Brachyspiraceae</taxon>
        <taxon>Brachyspira</taxon>
    </lineage>
</organism>
<name>A0AAJ6GGL6_BRAPL</name>
<reference evidence="1" key="1">
    <citation type="submission" date="2022-06" db="EMBL/GenBank/DDBJ databases">
        <title>Brachyspira pilosicoli from pigs in Switzerland.</title>
        <authorList>
            <person name="Schmitt S."/>
            <person name="Arnold M."/>
            <person name="Rossano A."/>
            <person name="Perreten V."/>
        </authorList>
    </citation>
    <scope>NUCLEOTIDE SEQUENCE</scope>
    <source>
        <strain evidence="1">MEI4028</strain>
    </source>
</reference>
<sequence length="370" mass="41411">MRAYRIELTSKNGVSIGGNNQPNYQPPTTLVLQQNLGNMDDNIHIEFECVAYRDKDNTKEIYDMAVLSLYNVNRYWHNENSSGKLAGAEIVIYAGVKATPIHYHQGLVDPQNTCYALNDNQILTTPIYDGYVANSYANMDGASTVLVMNLSPVFELNEKKPIVQLNIAFGTDWRNEVIKFIENYLKLVGSSCKVKRGIETEGSVKMAEANLNSIDINGIFDTEIGGTTLESVIRNSFHEVIEKDISSNIIYIGKNPAAENKNNIISDRDLLGQPQLIDVKTILFTVPLTSKFKMRQLVTLNLKSFISYNQAYITEGDPNNYGIGIARDISKMYSGVYRITKIQHVLQSRNVDVNAWCTNITAVEVSKNVS</sequence>
<dbReference type="EMBL" id="CP098754">
    <property type="protein sequence ID" value="WIH94545.1"/>
    <property type="molecule type" value="Genomic_DNA"/>
</dbReference>
<evidence type="ECO:0000313" key="1">
    <source>
        <dbReference type="EMBL" id="WIH94545.1"/>
    </source>
</evidence>
<dbReference type="RefSeq" id="WP_284602613.1">
    <property type="nucleotide sequence ID" value="NZ_CP098752.1"/>
</dbReference>